<protein>
    <submittedName>
        <fullName evidence="11">Uncharacterized protein</fullName>
    </submittedName>
</protein>
<comment type="subcellular location">
    <subcellularLocation>
        <location evidence="1">Nucleus</location>
    </subcellularLocation>
</comment>
<evidence type="ECO:0000256" key="5">
    <source>
        <dbReference type="ARBA" id="ARBA00023159"/>
    </source>
</evidence>
<dbReference type="SUPFAM" id="SSF57959">
    <property type="entry name" value="Leucine zipper domain"/>
    <property type="match status" value="1"/>
</dbReference>
<name>A0A9P1E4W0_CUSEU</name>
<dbReference type="GO" id="GO:0006351">
    <property type="term" value="P:DNA-templated transcription"/>
    <property type="evidence" value="ECO:0007669"/>
    <property type="project" value="InterPro"/>
</dbReference>
<organism evidence="11 12">
    <name type="scientific">Cuscuta europaea</name>
    <name type="common">European dodder</name>
    <dbReference type="NCBI Taxonomy" id="41803"/>
    <lineage>
        <taxon>Eukaryota</taxon>
        <taxon>Viridiplantae</taxon>
        <taxon>Streptophyta</taxon>
        <taxon>Embryophyta</taxon>
        <taxon>Tracheophyta</taxon>
        <taxon>Spermatophyta</taxon>
        <taxon>Magnoliopsida</taxon>
        <taxon>eudicotyledons</taxon>
        <taxon>Gunneridae</taxon>
        <taxon>Pentapetalae</taxon>
        <taxon>asterids</taxon>
        <taxon>lamiids</taxon>
        <taxon>Solanales</taxon>
        <taxon>Convolvulaceae</taxon>
        <taxon>Cuscuteae</taxon>
        <taxon>Cuscuta</taxon>
        <taxon>Cuscuta subgen. Cuscuta</taxon>
    </lineage>
</organism>
<keyword evidence="12" id="KW-1185">Reference proteome</keyword>
<dbReference type="InterPro" id="IPR004827">
    <property type="entry name" value="bZIP"/>
</dbReference>
<dbReference type="GO" id="GO:0005634">
    <property type="term" value="C:nucleus"/>
    <property type="evidence" value="ECO:0007669"/>
    <property type="project" value="UniProtKB-SubCell"/>
</dbReference>
<feature type="domain" description="DOG1" evidence="10">
    <location>
        <begin position="161"/>
        <end position="371"/>
    </location>
</feature>
<sequence>MVSYHQAIMNMGSATTQFGQTRTMNRLYEPFQEINGWEKTLGGDVIHGLNNKCLVTHQTAGVDDNKSEYTSSDSAAAPFAFGDNQATHSITADKVQRRLAQNREAARKSRLRKKAYVQQLETSRVKLTQLEMELQQAKQQGLHILGATRSIAMCGAINPGIAAFEMDYAQWVEERQMRNSELRIALQSNVHDTELQLLVDNILNHYYCLFRMKADVAKADIFYLISGMWQTPVERFLLWLGGFRPLQLINVILQQITPLSEEQLLSVYELQLSCQQAEDALTQGMDKLQQFLSHSVRMISPGAGSYSTQLVTALEKLLTLESLINQADNLRQQTLQQMCRILTTKQAATGLLAFGDFYQRLRDLSSIWAARPCETYN</sequence>
<gene>
    <name evidence="11" type="ORF">CEURO_LOCUS6731</name>
</gene>
<dbReference type="FunFam" id="1.20.5.170:FF:000019">
    <property type="entry name" value="BZIP family transcription factor"/>
    <property type="match status" value="1"/>
</dbReference>
<accession>A0A9P1E4W0</accession>
<dbReference type="OrthoDB" id="2015618at2759"/>
<evidence type="ECO:0000256" key="7">
    <source>
        <dbReference type="ARBA" id="ARBA00023242"/>
    </source>
</evidence>
<comment type="similarity">
    <text evidence="2">Belongs to the bZIP family.</text>
</comment>
<evidence type="ECO:0000256" key="2">
    <source>
        <dbReference type="ARBA" id="ARBA00007163"/>
    </source>
</evidence>
<evidence type="ECO:0000256" key="6">
    <source>
        <dbReference type="ARBA" id="ARBA00023163"/>
    </source>
</evidence>
<feature type="coiled-coil region" evidence="8">
    <location>
        <begin position="113"/>
        <end position="140"/>
    </location>
</feature>
<evidence type="ECO:0000256" key="3">
    <source>
        <dbReference type="ARBA" id="ARBA00023015"/>
    </source>
</evidence>
<dbReference type="GO" id="GO:0003700">
    <property type="term" value="F:DNA-binding transcription factor activity"/>
    <property type="evidence" value="ECO:0007669"/>
    <property type="project" value="InterPro"/>
</dbReference>
<dbReference type="PROSITE" id="PS00036">
    <property type="entry name" value="BZIP_BASIC"/>
    <property type="match status" value="1"/>
</dbReference>
<feature type="domain" description="BZIP" evidence="9">
    <location>
        <begin position="92"/>
        <end position="136"/>
    </location>
</feature>
<dbReference type="GO" id="GO:0043565">
    <property type="term" value="F:sequence-specific DNA binding"/>
    <property type="evidence" value="ECO:0007669"/>
    <property type="project" value="InterPro"/>
</dbReference>
<proteinExistence type="inferred from homology"/>
<dbReference type="PANTHER" id="PTHR45693">
    <property type="entry name" value="TRANSCRIPTION FACTOR TGA9"/>
    <property type="match status" value="1"/>
</dbReference>
<dbReference type="InterPro" id="IPR025422">
    <property type="entry name" value="TGA_domain"/>
</dbReference>
<evidence type="ECO:0000313" key="11">
    <source>
        <dbReference type="EMBL" id="CAH9078454.1"/>
    </source>
</evidence>
<evidence type="ECO:0000259" key="9">
    <source>
        <dbReference type="PROSITE" id="PS50217"/>
    </source>
</evidence>
<dbReference type="Pfam" id="PF14144">
    <property type="entry name" value="DOG1"/>
    <property type="match status" value="1"/>
</dbReference>
<keyword evidence="5" id="KW-0010">Activator</keyword>
<keyword evidence="3" id="KW-0805">Transcription regulation</keyword>
<evidence type="ECO:0000256" key="4">
    <source>
        <dbReference type="ARBA" id="ARBA00023125"/>
    </source>
</evidence>
<keyword evidence="6" id="KW-0804">Transcription</keyword>
<dbReference type="EMBL" id="CAMAPE010000010">
    <property type="protein sequence ID" value="CAH9078454.1"/>
    <property type="molecule type" value="Genomic_DNA"/>
</dbReference>
<reference evidence="11" key="1">
    <citation type="submission" date="2022-07" db="EMBL/GenBank/DDBJ databases">
        <authorList>
            <person name="Macas J."/>
            <person name="Novak P."/>
            <person name="Neumann P."/>
        </authorList>
    </citation>
    <scope>NUCLEOTIDE SEQUENCE</scope>
</reference>
<dbReference type="PROSITE" id="PS51806">
    <property type="entry name" value="DOG1"/>
    <property type="match status" value="1"/>
</dbReference>
<dbReference type="PROSITE" id="PS50217">
    <property type="entry name" value="BZIP"/>
    <property type="match status" value="1"/>
</dbReference>
<dbReference type="SMART" id="SM00338">
    <property type="entry name" value="BRLZ"/>
    <property type="match status" value="1"/>
</dbReference>
<comment type="caution">
    <text evidence="11">The sequence shown here is derived from an EMBL/GenBank/DDBJ whole genome shotgun (WGS) entry which is preliminary data.</text>
</comment>
<dbReference type="PANTHER" id="PTHR45693:SF7">
    <property type="entry name" value="TRANSCRIPTION FACTOR TGA7"/>
    <property type="match status" value="1"/>
</dbReference>
<keyword evidence="8" id="KW-0175">Coiled coil</keyword>
<evidence type="ECO:0000259" key="10">
    <source>
        <dbReference type="PROSITE" id="PS51806"/>
    </source>
</evidence>
<evidence type="ECO:0000313" key="12">
    <source>
        <dbReference type="Proteomes" id="UP001152484"/>
    </source>
</evidence>
<dbReference type="Pfam" id="PF00170">
    <property type="entry name" value="bZIP_1"/>
    <property type="match status" value="1"/>
</dbReference>
<keyword evidence="4" id="KW-0238">DNA-binding</keyword>
<evidence type="ECO:0000256" key="1">
    <source>
        <dbReference type="ARBA" id="ARBA00004123"/>
    </source>
</evidence>
<keyword evidence="7" id="KW-0539">Nucleus</keyword>
<dbReference type="Proteomes" id="UP001152484">
    <property type="component" value="Unassembled WGS sequence"/>
</dbReference>
<evidence type="ECO:0000256" key="8">
    <source>
        <dbReference type="SAM" id="Coils"/>
    </source>
</evidence>
<dbReference type="AlphaFoldDB" id="A0A9P1E4W0"/>
<dbReference type="InterPro" id="IPR046347">
    <property type="entry name" value="bZIP_sf"/>
</dbReference>
<dbReference type="Gene3D" id="1.20.5.170">
    <property type="match status" value="1"/>
</dbReference>